<protein>
    <submittedName>
        <fullName evidence="2">Uncharacterized protein</fullName>
    </submittedName>
</protein>
<proteinExistence type="predicted"/>
<evidence type="ECO:0000313" key="3">
    <source>
        <dbReference type="Proteomes" id="UP000198693"/>
    </source>
</evidence>
<accession>A0A1I7HSE7</accession>
<evidence type="ECO:0000256" key="1">
    <source>
        <dbReference type="SAM" id="MobiDB-lite"/>
    </source>
</evidence>
<reference evidence="3" key="1">
    <citation type="submission" date="2016-10" db="EMBL/GenBank/DDBJ databases">
        <authorList>
            <person name="Varghese N."/>
            <person name="Submissions S."/>
        </authorList>
    </citation>
    <scope>NUCLEOTIDE SEQUENCE [LARGE SCALE GENOMIC DNA]</scope>
    <source>
        <strain evidence="3">CGMCC 1.6981</strain>
    </source>
</reference>
<organism evidence="2 3">
    <name type="scientific">Halomonas korlensis</name>
    <dbReference type="NCBI Taxonomy" id="463301"/>
    <lineage>
        <taxon>Bacteria</taxon>
        <taxon>Pseudomonadati</taxon>
        <taxon>Pseudomonadota</taxon>
        <taxon>Gammaproteobacteria</taxon>
        <taxon>Oceanospirillales</taxon>
        <taxon>Halomonadaceae</taxon>
        <taxon>Halomonas</taxon>
    </lineage>
</organism>
<dbReference type="AlphaFoldDB" id="A0A1I7HSE7"/>
<dbReference type="Proteomes" id="UP000198693">
    <property type="component" value="Unassembled WGS sequence"/>
</dbReference>
<sequence>MMHNTSYRTRKPLTNKIYIKMGVITNSCCRSKTCDIYNYHQRGLLDPRRRIVKNISSKNQPSKYGNQDNKEYAASP</sequence>
<evidence type="ECO:0000313" key="2">
    <source>
        <dbReference type="EMBL" id="SFU63509.1"/>
    </source>
</evidence>
<dbReference type="STRING" id="463301.SAMN04487955_10556"/>
<gene>
    <name evidence="2" type="ORF">SAMN04487955_10556</name>
</gene>
<dbReference type="EMBL" id="FPBP01000005">
    <property type="protein sequence ID" value="SFU63509.1"/>
    <property type="molecule type" value="Genomic_DNA"/>
</dbReference>
<feature type="region of interest" description="Disordered" evidence="1">
    <location>
        <begin position="53"/>
        <end position="76"/>
    </location>
</feature>
<feature type="compositionally biased region" description="Polar residues" evidence="1">
    <location>
        <begin position="54"/>
        <end position="67"/>
    </location>
</feature>
<keyword evidence="3" id="KW-1185">Reference proteome</keyword>
<name>A0A1I7HSE7_9GAMM</name>